<dbReference type="InterPro" id="IPR044851">
    <property type="entry name" value="Wax_synthase"/>
</dbReference>
<comment type="subcellular location">
    <subcellularLocation>
        <location evidence="1">Membrane</location>
        <topology evidence="1">Multi-pass membrane protein</topology>
    </subcellularLocation>
</comment>
<keyword evidence="11" id="KW-1185">Reference proteome</keyword>
<feature type="transmembrane region" description="Helical" evidence="8">
    <location>
        <begin position="133"/>
        <end position="153"/>
    </location>
</feature>
<dbReference type="GO" id="GO:0006629">
    <property type="term" value="P:lipid metabolic process"/>
    <property type="evidence" value="ECO:0007669"/>
    <property type="project" value="InterPro"/>
</dbReference>
<evidence type="ECO:0000256" key="2">
    <source>
        <dbReference type="ARBA" id="ARBA00005179"/>
    </source>
</evidence>
<dbReference type="GO" id="GO:0016020">
    <property type="term" value="C:membrane"/>
    <property type="evidence" value="ECO:0007669"/>
    <property type="project" value="UniProtKB-SubCell"/>
</dbReference>
<feature type="transmembrane region" description="Helical" evidence="8">
    <location>
        <begin position="20"/>
        <end position="39"/>
    </location>
</feature>
<reference evidence="10 11" key="1">
    <citation type="journal article" date="2015" name="Fungal Genet. Biol.">
        <title>Evolution of novel wood decay mechanisms in Agaricales revealed by the genome sequences of Fistulina hepatica and Cylindrobasidium torrendii.</title>
        <authorList>
            <person name="Floudas D."/>
            <person name="Held B.W."/>
            <person name="Riley R."/>
            <person name="Nagy L.G."/>
            <person name="Koehler G."/>
            <person name="Ransdell A.S."/>
            <person name="Younus H."/>
            <person name="Chow J."/>
            <person name="Chiniquy J."/>
            <person name="Lipzen A."/>
            <person name="Tritt A."/>
            <person name="Sun H."/>
            <person name="Haridas S."/>
            <person name="LaButti K."/>
            <person name="Ohm R.A."/>
            <person name="Kues U."/>
            <person name="Blanchette R.A."/>
            <person name="Grigoriev I.V."/>
            <person name="Minto R.E."/>
            <person name="Hibbett D.S."/>
        </authorList>
    </citation>
    <scope>NUCLEOTIDE SEQUENCE [LARGE SCALE GENOMIC DNA]</scope>
    <source>
        <strain evidence="10 11">FP15055 ss-10</strain>
    </source>
</reference>
<evidence type="ECO:0000256" key="7">
    <source>
        <dbReference type="ARBA" id="ARBA00023136"/>
    </source>
</evidence>
<keyword evidence="7 8" id="KW-0472">Membrane</keyword>
<evidence type="ECO:0000259" key="9">
    <source>
        <dbReference type="Pfam" id="PF13813"/>
    </source>
</evidence>
<evidence type="ECO:0000256" key="1">
    <source>
        <dbReference type="ARBA" id="ARBA00004141"/>
    </source>
</evidence>
<evidence type="ECO:0000313" key="11">
    <source>
        <dbReference type="Proteomes" id="UP000054007"/>
    </source>
</evidence>
<evidence type="ECO:0000256" key="8">
    <source>
        <dbReference type="SAM" id="Phobius"/>
    </source>
</evidence>
<evidence type="ECO:0000256" key="6">
    <source>
        <dbReference type="ARBA" id="ARBA00022989"/>
    </source>
</evidence>
<comment type="similarity">
    <text evidence="3">Belongs to the wax synthase family.</text>
</comment>
<accession>A0A0D7BGL1</accession>
<keyword evidence="4" id="KW-0808">Transferase</keyword>
<comment type="pathway">
    <text evidence="2">Secondary metabolite biosynthesis.</text>
</comment>
<gene>
    <name evidence="10" type="ORF">CYLTODRAFT_453246</name>
</gene>
<feature type="transmembrane region" description="Helical" evidence="8">
    <location>
        <begin position="99"/>
        <end position="121"/>
    </location>
</feature>
<evidence type="ECO:0000256" key="5">
    <source>
        <dbReference type="ARBA" id="ARBA00022692"/>
    </source>
</evidence>
<dbReference type="Pfam" id="PF13813">
    <property type="entry name" value="MBOAT_2"/>
    <property type="match status" value="1"/>
</dbReference>
<keyword evidence="5 8" id="KW-0812">Transmembrane</keyword>
<feature type="transmembrane region" description="Helical" evidence="8">
    <location>
        <begin position="293"/>
        <end position="311"/>
    </location>
</feature>
<dbReference type="PANTHER" id="PTHR31595">
    <property type="entry name" value="LONG-CHAIN-ALCOHOL O-FATTY-ACYLTRANSFERASE 3-RELATED"/>
    <property type="match status" value="1"/>
</dbReference>
<dbReference type="AlphaFoldDB" id="A0A0D7BGL1"/>
<organism evidence="10 11">
    <name type="scientific">Cylindrobasidium torrendii FP15055 ss-10</name>
    <dbReference type="NCBI Taxonomy" id="1314674"/>
    <lineage>
        <taxon>Eukaryota</taxon>
        <taxon>Fungi</taxon>
        <taxon>Dikarya</taxon>
        <taxon>Basidiomycota</taxon>
        <taxon>Agaricomycotina</taxon>
        <taxon>Agaricomycetes</taxon>
        <taxon>Agaricomycetidae</taxon>
        <taxon>Agaricales</taxon>
        <taxon>Marasmiineae</taxon>
        <taxon>Physalacriaceae</taxon>
        <taxon>Cylindrobasidium</taxon>
    </lineage>
</organism>
<evidence type="ECO:0000256" key="3">
    <source>
        <dbReference type="ARBA" id="ARBA00007282"/>
    </source>
</evidence>
<dbReference type="EMBL" id="KN880496">
    <property type="protein sequence ID" value="KIY68786.1"/>
    <property type="molecule type" value="Genomic_DNA"/>
</dbReference>
<name>A0A0D7BGL1_9AGAR</name>
<evidence type="ECO:0000256" key="4">
    <source>
        <dbReference type="ARBA" id="ARBA00022679"/>
    </source>
</evidence>
<dbReference type="PANTHER" id="PTHR31595:SF57">
    <property type="entry name" value="OS04G0481900 PROTEIN"/>
    <property type="match status" value="1"/>
</dbReference>
<dbReference type="OrthoDB" id="1077582at2759"/>
<protein>
    <recommendedName>
        <fullName evidence="9">Wax synthase domain-containing protein</fullName>
    </recommendedName>
</protein>
<dbReference type="Proteomes" id="UP000054007">
    <property type="component" value="Unassembled WGS sequence"/>
</dbReference>
<feature type="domain" description="Wax synthase" evidence="9">
    <location>
        <begin position="175"/>
        <end position="258"/>
    </location>
</feature>
<evidence type="ECO:0000313" key="10">
    <source>
        <dbReference type="EMBL" id="KIY68786.1"/>
    </source>
</evidence>
<dbReference type="InterPro" id="IPR032805">
    <property type="entry name" value="Wax_synthase_dom"/>
</dbReference>
<dbReference type="GO" id="GO:0008374">
    <property type="term" value="F:O-acyltransferase activity"/>
    <property type="evidence" value="ECO:0007669"/>
    <property type="project" value="InterPro"/>
</dbReference>
<sequence length="338" mass="38211">MLSIPLGLVNLHFGDEDLDLSVHCFLAILFFVAVDWIVIHEPQIVMRQKNQRGDIQSKPFLERLAWGIRLLMSLRGVGWDHQPRGLRPPCSPKTPKLEFIASSILYALGDFLLMDAGSVLLRIIDKPYYGRPLASQSLITFGFGLLLVGQLQIQLKIMSVFLVSVGYSKPQDFAPAFGYWSKAHNLRKFWSEAWHQFFRRCLSAPGVGLVHALSIPRGTNASAYTQLYSTFIVSGFLHVCTDYTVNYKWSHGPMIFFVSQAVGITVEDTVAYLTGRVISNSRWQGSVQALGRMIGYAWVFLWMVYTLPFWLQEGRLIRAWGVSAEASILEKVLTRVGF</sequence>
<proteinExistence type="inferred from homology"/>
<keyword evidence="6 8" id="KW-1133">Transmembrane helix</keyword>
<feature type="transmembrane region" description="Helical" evidence="8">
    <location>
        <begin position="60"/>
        <end position="79"/>
    </location>
</feature>